<feature type="region of interest" description="Disordered" evidence="1">
    <location>
        <begin position="26"/>
        <end position="51"/>
    </location>
</feature>
<protein>
    <submittedName>
        <fullName evidence="2">Uncharacterized protein</fullName>
    </submittedName>
</protein>
<dbReference type="PANTHER" id="PTHR34665:SF4">
    <property type="entry name" value="DUF3741 DOMAIN-CONTAINING PROTEIN"/>
    <property type="match status" value="1"/>
</dbReference>
<gene>
    <name evidence="2" type="ORF">ILEXP_LOCUS24454</name>
</gene>
<sequence length="183" mass="20470">MERRKTRGSIDELAIVKAAAWAWYQRGSGSEARSMREYDLTRPSRAPKPSRYKLEAMAMEGSTSTSPSPCHSTGDTSLFDMYEKERISKQLDDYIKASHIQYYGGFHGGGDRSIVSVSESGVKRKEKKKKKKRKGFWLMQAVTCGSRDDVVDSIGFGGGGLRSPEKQVPVVRVANYRPRTTHA</sequence>
<organism evidence="2 3">
    <name type="scientific">Ilex paraguariensis</name>
    <name type="common">yerba mate</name>
    <dbReference type="NCBI Taxonomy" id="185542"/>
    <lineage>
        <taxon>Eukaryota</taxon>
        <taxon>Viridiplantae</taxon>
        <taxon>Streptophyta</taxon>
        <taxon>Embryophyta</taxon>
        <taxon>Tracheophyta</taxon>
        <taxon>Spermatophyta</taxon>
        <taxon>Magnoliopsida</taxon>
        <taxon>eudicotyledons</taxon>
        <taxon>Gunneridae</taxon>
        <taxon>Pentapetalae</taxon>
        <taxon>asterids</taxon>
        <taxon>campanulids</taxon>
        <taxon>Aquifoliales</taxon>
        <taxon>Aquifoliaceae</taxon>
        <taxon>Ilex</taxon>
    </lineage>
</organism>
<dbReference type="PANTHER" id="PTHR34665">
    <property type="entry name" value="DUF3741 DOMAIN-CONTAINING PROTEIN"/>
    <property type="match status" value="1"/>
</dbReference>
<comment type="caution">
    <text evidence="2">The sequence shown here is derived from an EMBL/GenBank/DDBJ whole genome shotgun (WGS) entry which is preliminary data.</text>
</comment>
<feature type="compositionally biased region" description="Basic and acidic residues" evidence="1">
    <location>
        <begin position="33"/>
        <end position="42"/>
    </location>
</feature>
<reference evidence="2 3" key="1">
    <citation type="submission" date="2024-02" db="EMBL/GenBank/DDBJ databases">
        <authorList>
            <person name="Vignale AGUSTIN F."/>
            <person name="Sosa J E."/>
            <person name="Modenutti C."/>
        </authorList>
    </citation>
    <scope>NUCLEOTIDE SEQUENCE [LARGE SCALE GENOMIC DNA]</scope>
</reference>
<name>A0ABC8SLW8_9AQUA</name>
<evidence type="ECO:0000313" key="2">
    <source>
        <dbReference type="EMBL" id="CAK9156043.1"/>
    </source>
</evidence>
<evidence type="ECO:0000256" key="1">
    <source>
        <dbReference type="SAM" id="MobiDB-lite"/>
    </source>
</evidence>
<evidence type="ECO:0000313" key="3">
    <source>
        <dbReference type="Proteomes" id="UP001642360"/>
    </source>
</evidence>
<accession>A0ABC8SLW8</accession>
<keyword evidence="3" id="KW-1185">Reference proteome</keyword>
<dbReference type="AlphaFoldDB" id="A0ABC8SLW8"/>
<proteinExistence type="predicted"/>
<dbReference type="Proteomes" id="UP001642360">
    <property type="component" value="Unassembled WGS sequence"/>
</dbReference>
<dbReference type="EMBL" id="CAUOFW020002780">
    <property type="protein sequence ID" value="CAK9156043.1"/>
    <property type="molecule type" value="Genomic_DNA"/>
</dbReference>